<feature type="compositionally biased region" description="Pro residues" evidence="1">
    <location>
        <begin position="145"/>
        <end position="155"/>
    </location>
</feature>
<keyword evidence="2" id="KW-0812">Transmembrane</keyword>
<gene>
    <name evidence="3" type="ORF">TELCIR_09632</name>
</gene>
<evidence type="ECO:0000313" key="3">
    <source>
        <dbReference type="EMBL" id="PIO68573.1"/>
    </source>
</evidence>
<evidence type="ECO:0000256" key="2">
    <source>
        <dbReference type="SAM" id="Phobius"/>
    </source>
</evidence>
<evidence type="ECO:0000256" key="1">
    <source>
        <dbReference type="SAM" id="MobiDB-lite"/>
    </source>
</evidence>
<evidence type="ECO:0000313" key="4">
    <source>
        <dbReference type="Proteomes" id="UP000230423"/>
    </source>
</evidence>
<dbReference type="OrthoDB" id="5906145at2759"/>
<proteinExistence type="predicted"/>
<protein>
    <submittedName>
        <fullName evidence="3">Uncharacterized protein</fullName>
    </submittedName>
</protein>
<feature type="transmembrane region" description="Helical" evidence="2">
    <location>
        <begin position="79"/>
        <end position="104"/>
    </location>
</feature>
<dbReference type="Proteomes" id="UP000230423">
    <property type="component" value="Unassembled WGS sequence"/>
</dbReference>
<name>A0A2G9UEI6_TELCI</name>
<keyword evidence="4" id="KW-1185">Reference proteome</keyword>
<keyword evidence="2" id="KW-0472">Membrane</keyword>
<reference evidence="3 4" key="1">
    <citation type="submission" date="2015-09" db="EMBL/GenBank/DDBJ databases">
        <title>Draft genome of the parasitic nematode Teladorsagia circumcincta isolate WARC Sus (inbred).</title>
        <authorList>
            <person name="Mitreva M."/>
        </authorList>
    </citation>
    <scope>NUCLEOTIDE SEQUENCE [LARGE SCALE GENOMIC DNA]</scope>
    <source>
        <strain evidence="3 4">S</strain>
    </source>
</reference>
<sequence>MNSEKKICNTTTFTKGAGWAFYDYVVLNPSCRNGCQTNTLTITALPPKLVASAAWSSAGVMQPLKWFRFLVPWGDQHTYIATVLIMLWLAMSMMTVTVLSSYMFCTKRKPKMMTPSMRSLAVPPQPPPGEGSTSAPSAGEVKPPEAAPPPPAADK</sequence>
<dbReference type="EMBL" id="KZ347040">
    <property type="protein sequence ID" value="PIO68573.1"/>
    <property type="molecule type" value="Genomic_DNA"/>
</dbReference>
<accession>A0A2G9UEI6</accession>
<organism evidence="3 4">
    <name type="scientific">Teladorsagia circumcincta</name>
    <name type="common">Brown stomach worm</name>
    <name type="synonym">Ostertagia circumcincta</name>
    <dbReference type="NCBI Taxonomy" id="45464"/>
    <lineage>
        <taxon>Eukaryota</taxon>
        <taxon>Metazoa</taxon>
        <taxon>Ecdysozoa</taxon>
        <taxon>Nematoda</taxon>
        <taxon>Chromadorea</taxon>
        <taxon>Rhabditida</taxon>
        <taxon>Rhabditina</taxon>
        <taxon>Rhabditomorpha</taxon>
        <taxon>Strongyloidea</taxon>
        <taxon>Trichostrongylidae</taxon>
        <taxon>Teladorsagia</taxon>
    </lineage>
</organism>
<dbReference type="AlphaFoldDB" id="A0A2G9UEI6"/>
<keyword evidence="2" id="KW-1133">Transmembrane helix</keyword>
<feature type="region of interest" description="Disordered" evidence="1">
    <location>
        <begin position="115"/>
        <end position="155"/>
    </location>
</feature>